<keyword evidence="3" id="KW-1185">Reference proteome</keyword>
<dbReference type="AlphaFoldDB" id="A0A494TIR7"/>
<feature type="transmembrane region" description="Helical" evidence="1">
    <location>
        <begin position="70"/>
        <end position="93"/>
    </location>
</feature>
<reference evidence="2 3" key="1">
    <citation type="submission" date="2018-09" db="EMBL/GenBank/DDBJ databases">
        <title>Sphingomonas peninsula sp. nov., isolated from fildes peninsula, Antarctic soil.</title>
        <authorList>
            <person name="Yingchao G."/>
        </authorList>
    </citation>
    <scope>NUCLEOTIDE SEQUENCE [LARGE SCALE GENOMIC DNA]</scope>
    <source>
        <strain evidence="2 3">YZ-8</strain>
    </source>
</reference>
<dbReference type="KEGG" id="spha:D3Y57_14210"/>
<sequence>MPRSSHILNAASNLLGISLLIIAGLKIANAAQKTLADEIAWGATLLFALSCLLSYISLRTDSPKHKMATWADRAFLTGLLVLISAVLVLAFTAI</sequence>
<organism evidence="2 3">
    <name type="scientific">Sphingomonas paeninsulae</name>
    <dbReference type="NCBI Taxonomy" id="2319844"/>
    <lineage>
        <taxon>Bacteria</taxon>
        <taxon>Pseudomonadati</taxon>
        <taxon>Pseudomonadota</taxon>
        <taxon>Alphaproteobacteria</taxon>
        <taxon>Sphingomonadales</taxon>
        <taxon>Sphingomonadaceae</taxon>
        <taxon>Sphingomonas</taxon>
    </lineage>
</organism>
<gene>
    <name evidence="2" type="ORF">D3Y57_14210</name>
</gene>
<keyword evidence="1" id="KW-0472">Membrane</keyword>
<accession>A0A494TIR7</accession>
<dbReference type="EMBL" id="CP032829">
    <property type="protein sequence ID" value="AYJ86883.1"/>
    <property type="molecule type" value="Genomic_DNA"/>
</dbReference>
<feature type="transmembrane region" description="Helical" evidence="1">
    <location>
        <begin position="40"/>
        <end position="58"/>
    </location>
</feature>
<name>A0A494TIR7_SPHPE</name>
<dbReference type="OrthoDB" id="7573819at2"/>
<evidence type="ECO:0000313" key="3">
    <source>
        <dbReference type="Proteomes" id="UP000276254"/>
    </source>
</evidence>
<protein>
    <submittedName>
        <fullName evidence="2">Uncharacterized protein</fullName>
    </submittedName>
</protein>
<evidence type="ECO:0000256" key="1">
    <source>
        <dbReference type="SAM" id="Phobius"/>
    </source>
</evidence>
<dbReference type="Proteomes" id="UP000276254">
    <property type="component" value="Chromosome"/>
</dbReference>
<keyword evidence="1" id="KW-1133">Transmembrane helix</keyword>
<keyword evidence="1" id="KW-0812">Transmembrane</keyword>
<evidence type="ECO:0000313" key="2">
    <source>
        <dbReference type="EMBL" id="AYJ86883.1"/>
    </source>
</evidence>
<proteinExistence type="predicted"/>